<feature type="transmembrane region" description="Helical" evidence="1">
    <location>
        <begin position="138"/>
        <end position="159"/>
    </location>
</feature>
<dbReference type="EMBL" id="STGV01000001">
    <property type="protein sequence ID" value="THV25436.1"/>
    <property type="molecule type" value="Genomic_DNA"/>
</dbReference>
<feature type="transmembrane region" description="Helical" evidence="1">
    <location>
        <begin position="55"/>
        <end position="74"/>
    </location>
</feature>
<feature type="transmembrane region" description="Helical" evidence="1">
    <location>
        <begin position="227"/>
        <end position="250"/>
    </location>
</feature>
<keyword evidence="1" id="KW-0812">Transmembrane</keyword>
<reference evidence="3 4" key="1">
    <citation type="submission" date="2019-04" db="EMBL/GenBank/DDBJ databases">
        <title>Genome sequence of strain shin9-1.</title>
        <authorList>
            <person name="Gao J."/>
            <person name="Sun J."/>
        </authorList>
    </citation>
    <scope>NUCLEOTIDE SEQUENCE [LARGE SCALE GENOMIC DNA]</scope>
    <source>
        <strain evidence="4">shin9-1</strain>
    </source>
</reference>
<protein>
    <submittedName>
        <fullName evidence="3">DUF1206 domain-containing protein</fullName>
    </submittedName>
</protein>
<feature type="domain" description="DUF1206" evidence="2">
    <location>
        <begin position="96"/>
        <end position="164"/>
    </location>
</feature>
<feature type="transmembrane region" description="Helical" evidence="1">
    <location>
        <begin position="180"/>
        <end position="207"/>
    </location>
</feature>
<proteinExistence type="predicted"/>
<dbReference type="InterPro" id="IPR009597">
    <property type="entry name" value="DUF1206"/>
</dbReference>
<evidence type="ECO:0000313" key="4">
    <source>
        <dbReference type="Proteomes" id="UP000308828"/>
    </source>
</evidence>
<keyword evidence="1" id="KW-1133">Transmembrane helix</keyword>
<evidence type="ECO:0000256" key="1">
    <source>
        <dbReference type="SAM" id="Phobius"/>
    </source>
</evidence>
<dbReference type="Pfam" id="PF06724">
    <property type="entry name" value="DUF1206"/>
    <property type="match status" value="3"/>
</dbReference>
<dbReference type="RefSeq" id="WP_136597282.1">
    <property type="nucleotide sequence ID" value="NZ_STGV01000001.1"/>
</dbReference>
<name>A0A4V4HNB2_9HYPH</name>
<feature type="domain" description="DUF1206" evidence="2">
    <location>
        <begin position="13"/>
        <end position="77"/>
    </location>
</feature>
<feature type="domain" description="DUF1206" evidence="2">
    <location>
        <begin position="187"/>
        <end position="255"/>
    </location>
</feature>
<keyword evidence="4" id="KW-1185">Reference proteome</keyword>
<dbReference type="OrthoDB" id="5702018at2"/>
<keyword evidence="1" id="KW-0472">Membrane</keyword>
<evidence type="ECO:0000259" key="2">
    <source>
        <dbReference type="Pfam" id="PF06724"/>
    </source>
</evidence>
<organism evidence="3 4">
    <name type="scientific">Peteryoungia ipomoeae</name>
    <dbReference type="NCBI Taxonomy" id="1210932"/>
    <lineage>
        <taxon>Bacteria</taxon>
        <taxon>Pseudomonadati</taxon>
        <taxon>Pseudomonadota</taxon>
        <taxon>Alphaproteobacteria</taxon>
        <taxon>Hyphomicrobiales</taxon>
        <taxon>Rhizobiaceae</taxon>
        <taxon>Peteryoungia</taxon>
    </lineage>
</organism>
<dbReference type="Proteomes" id="UP000308828">
    <property type="component" value="Unassembled WGS sequence"/>
</dbReference>
<evidence type="ECO:0000313" key="3">
    <source>
        <dbReference type="EMBL" id="THV25436.1"/>
    </source>
</evidence>
<gene>
    <name evidence="3" type="ORF">FAA97_04380</name>
</gene>
<comment type="caution">
    <text evidence="3">The sequence shown here is derived from an EMBL/GenBank/DDBJ whole genome shotgun (WGS) entry which is preliminary data.</text>
</comment>
<accession>A0A4V4HNB2</accession>
<sequence>MPSPQNFHMIARAGYAARGIVFLLIAALALFSGLAGGKADSQSALTTLLQQPLGQIWIALIGLGLAGFVVWRLAQSIANTDGQDEDAKGYLIRAALFGSAITYAGLALSALTLALQAGGQSGSGGEQGLAAWIMQQPFGRYLAGIVGVGFIIGGIVTAAKGIRRKFDKYLDLDASRNTPAVLISIYGLVARGVVFAIVGGFFLYAAFTVNPDQAGGTAEALTWVRQLPLGGVIYTIVALGLGAFGLYNFVEARYRRIRMPQISDLKAQLPT</sequence>
<feature type="transmembrane region" description="Helical" evidence="1">
    <location>
        <begin position="95"/>
        <end position="118"/>
    </location>
</feature>
<dbReference type="AlphaFoldDB" id="A0A4V4HNB2"/>